<sequence>RHALQDCGIFVLLGLVRLFTVYLLSYQHHVTEYGVHANFFFTLAFLKVSCIWPLRLSGTFSSLLFAVFVGLVHQLCLSSLNWDMWVLGNAPRDTFLAANREFVVSLPGYVELYILGASLGMFKFKRSRNGNLWKPLLTILFIGGIMLVTANTYLEAPSRRLANPTFVIWAMFFFVFFLVQSALIEEALRNILPGHFCSPILFQAINRRPLLFFLLANVVTGIINLLINTLTISYVTGVVIIAMYSCTLSYIMYFLFYKIDILIRQSEKRRVEEKEKGNENKDNKDKRKEE</sequence>
<dbReference type="GO" id="GO:0005783">
    <property type="term" value="C:endoplasmic reticulum"/>
    <property type="evidence" value="ECO:0007669"/>
    <property type="project" value="TreeGrafter"/>
</dbReference>
<keyword evidence="8" id="KW-1185">Reference proteome</keyword>
<evidence type="ECO:0000313" key="7">
    <source>
        <dbReference type="EMBL" id="CAL4063213.1"/>
    </source>
</evidence>
<dbReference type="GO" id="GO:0006506">
    <property type="term" value="P:GPI anchor biosynthetic process"/>
    <property type="evidence" value="ECO:0007669"/>
    <property type="project" value="InterPro"/>
</dbReference>
<feature type="transmembrane region" description="Helical" evidence="6">
    <location>
        <begin position="233"/>
        <end position="256"/>
    </location>
</feature>
<evidence type="ECO:0000256" key="5">
    <source>
        <dbReference type="SAM" id="MobiDB-lite"/>
    </source>
</evidence>
<keyword evidence="3 6" id="KW-1133">Transmembrane helix</keyword>
<evidence type="ECO:0000256" key="3">
    <source>
        <dbReference type="ARBA" id="ARBA00022989"/>
    </source>
</evidence>
<dbReference type="PANTHER" id="PTHR20661:SF0">
    <property type="entry name" value="PHOSPHATIDYLINOSITOL-GLYCAN BIOSYNTHESIS CLASS W PROTEIN"/>
    <property type="match status" value="1"/>
</dbReference>
<feature type="transmembrane region" description="Helical" evidence="6">
    <location>
        <begin position="63"/>
        <end position="82"/>
    </location>
</feature>
<gene>
    <name evidence="7" type="ORF">MNOR_LOCUS3176</name>
</gene>
<comment type="caution">
    <text evidence="7">The sequence shown here is derived from an EMBL/GenBank/DDBJ whole genome shotgun (WGS) entry which is preliminary data.</text>
</comment>
<dbReference type="GO" id="GO:0072659">
    <property type="term" value="P:protein localization to plasma membrane"/>
    <property type="evidence" value="ECO:0007669"/>
    <property type="project" value="TreeGrafter"/>
</dbReference>
<evidence type="ECO:0000313" key="8">
    <source>
        <dbReference type="Proteomes" id="UP001497623"/>
    </source>
</evidence>
<dbReference type="AlphaFoldDB" id="A0AAV2PSP1"/>
<evidence type="ECO:0000256" key="1">
    <source>
        <dbReference type="ARBA" id="ARBA00004141"/>
    </source>
</evidence>
<feature type="non-terminal residue" evidence="7">
    <location>
        <position position="1"/>
    </location>
</feature>
<organism evidence="7 8">
    <name type="scientific">Meganyctiphanes norvegica</name>
    <name type="common">Northern krill</name>
    <name type="synonym">Thysanopoda norvegica</name>
    <dbReference type="NCBI Taxonomy" id="48144"/>
    <lineage>
        <taxon>Eukaryota</taxon>
        <taxon>Metazoa</taxon>
        <taxon>Ecdysozoa</taxon>
        <taxon>Arthropoda</taxon>
        <taxon>Crustacea</taxon>
        <taxon>Multicrustacea</taxon>
        <taxon>Malacostraca</taxon>
        <taxon>Eumalacostraca</taxon>
        <taxon>Eucarida</taxon>
        <taxon>Euphausiacea</taxon>
        <taxon>Euphausiidae</taxon>
        <taxon>Meganyctiphanes</taxon>
    </lineage>
</organism>
<dbReference type="Proteomes" id="UP001497623">
    <property type="component" value="Unassembled WGS sequence"/>
</dbReference>
<dbReference type="GO" id="GO:0016020">
    <property type="term" value="C:membrane"/>
    <property type="evidence" value="ECO:0007669"/>
    <property type="project" value="UniProtKB-SubCell"/>
</dbReference>
<keyword evidence="2 6" id="KW-0812">Transmembrane</keyword>
<feature type="transmembrane region" description="Helical" evidence="6">
    <location>
        <begin position="136"/>
        <end position="154"/>
    </location>
</feature>
<keyword evidence="4 6" id="KW-0472">Membrane</keyword>
<evidence type="ECO:0000256" key="4">
    <source>
        <dbReference type="ARBA" id="ARBA00023136"/>
    </source>
</evidence>
<reference evidence="7 8" key="1">
    <citation type="submission" date="2024-05" db="EMBL/GenBank/DDBJ databases">
        <authorList>
            <person name="Wallberg A."/>
        </authorList>
    </citation>
    <scope>NUCLEOTIDE SEQUENCE [LARGE SCALE GENOMIC DNA]</scope>
</reference>
<dbReference type="EMBL" id="CAXKWB010001054">
    <property type="protein sequence ID" value="CAL4063213.1"/>
    <property type="molecule type" value="Genomic_DNA"/>
</dbReference>
<dbReference type="InterPro" id="IPR009447">
    <property type="entry name" value="PIGW/GWT1"/>
</dbReference>
<feature type="transmembrane region" description="Helical" evidence="6">
    <location>
        <begin position="37"/>
        <end position="56"/>
    </location>
</feature>
<feature type="region of interest" description="Disordered" evidence="5">
    <location>
        <begin position="268"/>
        <end position="290"/>
    </location>
</feature>
<accession>A0AAV2PSP1</accession>
<proteinExistence type="predicted"/>
<feature type="transmembrane region" description="Helical" evidence="6">
    <location>
        <begin position="209"/>
        <end position="227"/>
    </location>
</feature>
<dbReference type="Pfam" id="PF06423">
    <property type="entry name" value="GWT1"/>
    <property type="match status" value="1"/>
</dbReference>
<evidence type="ECO:0000256" key="2">
    <source>
        <dbReference type="ARBA" id="ARBA00022692"/>
    </source>
</evidence>
<name>A0AAV2PSP1_MEGNR</name>
<feature type="transmembrane region" description="Helical" evidence="6">
    <location>
        <begin position="102"/>
        <end position="124"/>
    </location>
</feature>
<protein>
    <submittedName>
        <fullName evidence="7">Uncharacterized protein</fullName>
    </submittedName>
</protein>
<dbReference type="PANTHER" id="PTHR20661">
    <property type="entry name" value="PHOSPHATIDYLINOSITOL-GLYCAN BIOSYNTHESIS CLASS W PROTEIN"/>
    <property type="match status" value="1"/>
</dbReference>
<dbReference type="GO" id="GO:0032216">
    <property type="term" value="F:glucosaminyl-phosphatidylinositol O-acyltransferase activity"/>
    <property type="evidence" value="ECO:0007669"/>
    <property type="project" value="TreeGrafter"/>
</dbReference>
<feature type="transmembrane region" description="Helical" evidence="6">
    <location>
        <begin position="7"/>
        <end position="25"/>
    </location>
</feature>
<feature type="transmembrane region" description="Helical" evidence="6">
    <location>
        <begin position="166"/>
        <end position="188"/>
    </location>
</feature>
<comment type="subcellular location">
    <subcellularLocation>
        <location evidence="1">Membrane</location>
        <topology evidence="1">Multi-pass membrane protein</topology>
    </subcellularLocation>
</comment>
<evidence type="ECO:0000256" key="6">
    <source>
        <dbReference type="SAM" id="Phobius"/>
    </source>
</evidence>